<dbReference type="PROSITE" id="PS51257">
    <property type="entry name" value="PROKAR_LIPOPROTEIN"/>
    <property type="match status" value="1"/>
</dbReference>
<proteinExistence type="predicted"/>
<dbReference type="PANTHER" id="PTHR38013:SF1">
    <property type="entry name" value="GLYCOPROTEIN_POLYSACCHARIDE METABOLISM"/>
    <property type="match status" value="1"/>
</dbReference>
<protein>
    <submittedName>
        <fullName evidence="2">Lipo-like protein</fullName>
    </submittedName>
</protein>
<dbReference type="PANTHER" id="PTHR38013">
    <property type="entry name" value="GLYCOPROTEIN/POLYSACCHARIDE METABOLISM"/>
    <property type="match status" value="1"/>
</dbReference>
<organism evidence="2 3">
    <name type="scientific">Vibrio vulnificus</name>
    <dbReference type="NCBI Taxonomy" id="672"/>
    <lineage>
        <taxon>Bacteria</taxon>
        <taxon>Pseudomonadati</taxon>
        <taxon>Pseudomonadota</taxon>
        <taxon>Gammaproteobacteria</taxon>
        <taxon>Vibrionales</taxon>
        <taxon>Vibrionaceae</taxon>
        <taxon>Vibrio</taxon>
    </lineage>
</organism>
<sequence>MKKIILVMMSVFFGALLAGCQTSEPLVKDQGIQTISGTVFYRERIALPEDAAVTLVLEDVSLADAPAKVIAKHKFITNGKQVPLSFDLAYDSKKIIANHRYNVRARIEVNGRLRFISDTIVPVITDEASTHNVEIMVVGVR</sequence>
<feature type="chain" id="PRO_5045068285" evidence="1">
    <location>
        <begin position="19"/>
        <end position="141"/>
    </location>
</feature>
<dbReference type="Pfam" id="PF09619">
    <property type="entry name" value="YscW"/>
    <property type="match status" value="1"/>
</dbReference>
<feature type="signal peptide" evidence="1">
    <location>
        <begin position="1"/>
        <end position="18"/>
    </location>
</feature>
<comment type="caution">
    <text evidence="2">The sequence shown here is derived from an EMBL/GenBank/DDBJ whole genome shotgun (WGS) entry which is preliminary data.</text>
</comment>
<keyword evidence="3" id="KW-1185">Reference proteome</keyword>
<dbReference type="RefSeq" id="WP_038939476.1">
    <property type="nucleotide sequence ID" value="NZ_CP014636.1"/>
</dbReference>
<dbReference type="Proteomes" id="UP000054370">
    <property type="component" value="Unassembled WGS sequence"/>
</dbReference>
<name>A0ABX4WYK9_VIBVL</name>
<dbReference type="InterPro" id="IPR053196">
    <property type="entry name" value="Lipoprotein_YbaY-like"/>
</dbReference>
<accession>A0ABX4WYK9</accession>
<gene>
    <name evidence="2" type="ORF">AL548_019845</name>
</gene>
<dbReference type="InterPro" id="IPR039366">
    <property type="entry name" value="Pilotin"/>
</dbReference>
<evidence type="ECO:0000256" key="1">
    <source>
        <dbReference type="SAM" id="SignalP"/>
    </source>
</evidence>
<dbReference type="EMBL" id="LOSH02000004">
    <property type="protein sequence ID" value="PNM68326.1"/>
    <property type="molecule type" value="Genomic_DNA"/>
</dbReference>
<evidence type="ECO:0000313" key="3">
    <source>
        <dbReference type="Proteomes" id="UP000054370"/>
    </source>
</evidence>
<reference evidence="2" key="1">
    <citation type="submission" date="2017-12" db="EMBL/GenBank/DDBJ databases">
        <title>FDA dAtabase for Regulatory Grade micrObial Sequences (FDA-ARGOS): Supporting development and validation of Infectious Disease Dx tests.</title>
        <authorList>
            <person name="Hoffmann M."/>
            <person name="Allard M."/>
            <person name="Evans P."/>
            <person name="Brown E."/>
            <person name="Tallon L.J."/>
            <person name="Sadzewicz L."/>
            <person name="Sengamalay N."/>
            <person name="Ott S."/>
            <person name="Godinez A."/>
            <person name="Nagaraj S."/>
            <person name="Vavikolanu K."/>
            <person name="Aluvathingal J."/>
            <person name="Nadendla S."/>
            <person name="Hobson J."/>
            <person name="Sichtig H."/>
        </authorList>
    </citation>
    <scope>NUCLEOTIDE SEQUENCE [LARGE SCALE GENOMIC DNA]</scope>
    <source>
        <strain evidence="2">FDAARGOS_118</strain>
    </source>
</reference>
<keyword evidence="1" id="KW-0732">Signal</keyword>
<evidence type="ECO:0000313" key="2">
    <source>
        <dbReference type="EMBL" id="PNM68326.1"/>
    </source>
</evidence>